<dbReference type="EMBL" id="BQKI01000078">
    <property type="protein sequence ID" value="GJN25347.1"/>
    <property type="molecule type" value="Genomic_DNA"/>
</dbReference>
<dbReference type="SUPFAM" id="SSF53756">
    <property type="entry name" value="UDP-Glycosyltransferase/glycogen phosphorylase"/>
    <property type="match status" value="1"/>
</dbReference>
<dbReference type="InterPro" id="IPR035595">
    <property type="entry name" value="UDP_glycos_trans_CS"/>
</dbReference>
<dbReference type="FunFam" id="3.40.50.2000:FF:000056">
    <property type="entry name" value="Glycosyltransferase"/>
    <property type="match status" value="1"/>
</dbReference>
<dbReference type="CDD" id="cd03784">
    <property type="entry name" value="GT1_Gtf-like"/>
    <property type="match status" value="1"/>
</dbReference>
<keyword evidence="5" id="KW-1185">Reference proteome</keyword>
<evidence type="ECO:0000313" key="4">
    <source>
        <dbReference type="EMBL" id="GJN25347.1"/>
    </source>
</evidence>
<comment type="caution">
    <text evidence="4">The sequence shown here is derived from an EMBL/GenBank/DDBJ whole genome shotgun (WGS) entry which is preliminary data.</text>
</comment>
<accession>A0AAV5ESB1</accession>
<dbReference type="PANTHER" id="PTHR11926">
    <property type="entry name" value="GLUCOSYL/GLUCURONOSYL TRANSFERASES"/>
    <property type="match status" value="1"/>
</dbReference>
<sequence length="356" mass="39735">MDHVLHAAAEMGVPCVTFWITSASSFMTCLQCQQLIAKGLAPLRDDEQLRNGYLDNTVIDWVPGLPKTMRLKDFPSFIRTTDQDNADLAFTLRIMECHRTVPSAVIFHTFEELESQVLSAMSALLPPVYAVGPLPPLLSKEQQQEDTLLSSSSLSKEDRSCLDWLDGKPPKSVVFVSFGSLVTPTKERLTEVAWGLANSGYHFLWVIRNDQRDELLPPGFLAETEGRGRVTSWCPQEAVLRHEAVGAFLTHCGWNSMLESLCAGVPMLCWPFVVDQQPNSRLASTEWRAGLEVSDDAVRKEVEAVVHQVMEEEEPRRSAMEWKEKVARATGPGGSSWAGLQRVVNEVLTPLLLHKH</sequence>
<name>A0AAV5ESB1_ELECO</name>
<reference evidence="4" key="1">
    <citation type="journal article" date="2018" name="DNA Res.">
        <title>Multiple hybrid de novo genome assembly of finger millet, an orphan allotetraploid crop.</title>
        <authorList>
            <person name="Hatakeyama M."/>
            <person name="Aluri S."/>
            <person name="Balachadran M.T."/>
            <person name="Sivarajan S.R."/>
            <person name="Patrignani A."/>
            <person name="Gruter S."/>
            <person name="Poveda L."/>
            <person name="Shimizu-Inatsugi R."/>
            <person name="Baeten J."/>
            <person name="Francoijs K.J."/>
            <person name="Nataraja K.N."/>
            <person name="Reddy Y.A.N."/>
            <person name="Phadnis S."/>
            <person name="Ravikumar R.L."/>
            <person name="Schlapbach R."/>
            <person name="Sreeman S.M."/>
            <person name="Shimizu K.K."/>
        </authorList>
    </citation>
    <scope>NUCLEOTIDE SEQUENCE</scope>
</reference>
<dbReference type="Proteomes" id="UP001054889">
    <property type="component" value="Unassembled WGS sequence"/>
</dbReference>
<dbReference type="Gene3D" id="3.40.50.2000">
    <property type="entry name" value="Glycogen Phosphorylase B"/>
    <property type="match status" value="2"/>
</dbReference>
<dbReference type="PANTHER" id="PTHR11926:SF1498">
    <property type="entry name" value="GLYCOSYLTRANSFERASE"/>
    <property type="match status" value="1"/>
</dbReference>
<dbReference type="Pfam" id="PF00201">
    <property type="entry name" value="UDPGT"/>
    <property type="match status" value="1"/>
</dbReference>
<dbReference type="AlphaFoldDB" id="A0AAV5ESB1"/>
<keyword evidence="3" id="KW-0328">Glycosyltransferase</keyword>
<evidence type="ECO:0000256" key="1">
    <source>
        <dbReference type="ARBA" id="ARBA00009995"/>
    </source>
</evidence>
<protein>
    <recommendedName>
        <fullName evidence="6">UDP-glycosyltransferases domain-containing protein</fullName>
    </recommendedName>
</protein>
<evidence type="ECO:0000313" key="5">
    <source>
        <dbReference type="Proteomes" id="UP001054889"/>
    </source>
</evidence>
<comment type="similarity">
    <text evidence="1 3">Belongs to the UDP-glycosyltransferase family.</text>
</comment>
<proteinExistence type="inferred from homology"/>
<gene>
    <name evidence="4" type="primary">gb13164</name>
    <name evidence="4" type="ORF">PR202_gb13164</name>
</gene>
<reference evidence="4" key="2">
    <citation type="submission" date="2021-12" db="EMBL/GenBank/DDBJ databases">
        <title>Resequencing data analysis of finger millet.</title>
        <authorList>
            <person name="Hatakeyama M."/>
            <person name="Aluri S."/>
            <person name="Balachadran M.T."/>
            <person name="Sivarajan S.R."/>
            <person name="Poveda L."/>
            <person name="Shimizu-Inatsugi R."/>
            <person name="Schlapbach R."/>
            <person name="Sreeman S.M."/>
            <person name="Shimizu K.K."/>
        </authorList>
    </citation>
    <scope>NUCLEOTIDE SEQUENCE</scope>
</reference>
<evidence type="ECO:0000256" key="2">
    <source>
        <dbReference type="ARBA" id="ARBA00022679"/>
    </source>
</evidence>
<keyword evidence="2 3" id="KW-0808">Transferase</keyword>
<organism evidence="4 5">
    <name type="scientific">Eleusine coracana subsp. coracana</name>
    <dbReference type="NCBI Taxonomy" id="191504"/>
    <lineage>
        <taxon>Eukaryota</taxon>
        <taxon>Viridiplantae</taxon>
        <taxon>Streptophyta</taxon>
        <taxon>Embryophyta</taxon>
        <taxon>Tracheophyta</taxon>
        <taxon>Spermatophyta</taxon>
        <taxon>Magnoliopsida</taxon>
        <taxon>Liliopsida</taxon>
        <taxon>Poales</taxon>
        <taxon>Poaceae</taxon>
        <taxon>PACMAD clade</taxon>
        <taxon>Chloridoideae</taxon>
        <taxon>Cynodonteae</taxon>
        <taxon>Eleusininae</taxon>
        <taxon>Eleusine</taxon>
    </lineage>
</organism>
<dbReference type="InterPro" id="IPR002213">
    <property type="entry name" value="UDP_glucos_trans"/>
</dbReference>
<evidence type="ECO:0008006" key="6">
    <source>
        <dbReference type="Google" id="ProtNLM"/>
    </source>
</evidence>
<dbReference type="GO" id="GO:0080043">
    <property type="term" value="F:quercetin 3-O-glucosyltransferase activity"/>
    <property type="evidence" value="ECO:0007669"/>
    <property type="project" value="TreeGrafter"/>
</dbReference>
<evidence type="ECO:0000256" key="3">
    <source>
        <dbReference type="RuleBase" id="RU003718"/>
    </source>
</evidence>
<dbReference type="GO" id="GO:0080044">
    <property type="term" value="F:quercetin 7-O-glucosyltransferase activity"/>
    <property type="evidence" value="ECO:0007669"/>
    <property type="project" value="TreeGrafter"/>
</dbReference>
<dbReference type="PROSITE" id="PS00375">
    <property type="entry name" value="UDPGT"/>
    <property type="match status" value="1"/>
</dbReference>